<evidence type="ECO:0000256" key="1">
    <source>
        <dbReference type="SAM" id="MobiDB-lite"/>
    </source>
</evidence>
<feature type="compositionally biased region" description="Low complexity" evidence="1">
    <location>
        <begin position="853"/>
        <end position="864"/>
    </location>
</feature>
<gene>
    <name evidence="3" type="ORF">CTEN210_04000</name>
</gene>
<dbReference type="PANTHER" id="PTHR40861">
    <property type="entry name" value="DUF2183 DOMAIN-CONTAINING PROTEIN"/>
    <property type="match status" value="1"/>
</dbReference>
<sequence length="1174" mass="132898">MDRSLAMLLLLGVIVILGLVFLAFFAMAPIFWSLMAFLFYILFIFLFNERHHVHNAQESENRFWTILAVCFSSILFFAKDSPLAIGVWSPSLGFISVIICGYAMHVWDRYMHRIMMSKPLRLTKRNTATSSLNRLQDQGIPIKNILTQLNECLSDLDQTFIPSTINNWLNKQFVVHKEREIIGIFEEADATVLNYLICNSKLGLIMYKVKDHRSFKHQHRTKLIELLAIERISQLHVHSKVILLHSLQTLKLPANAKAEYCVRNIIMSTKQDELSELKTLMDSKGDYWTISKLIYDDIQSDIVRKDILEHIQRQAKVQLSHMAFKTRRSKDRKRKFWRKVLSDVDDTLTCSAGSYPSGIDKRYGKKVVYPGVIGFYRELDLGIDGPEEWPEHTVGNLVFLSARPHVYKDVTEKINHDKFALLRDKRGLHTTPCLLAGDLRSGVETLTKNDFGPLARKKFENFQQYVSIYPEFKHVFVCDNGQGDVKAEAALHAATRKPPLMRISGLRRICENAIADFYMIKTEQWPSLHHQWDRHDEINQSLCYCNDFLRANNEQQVPLLQIERLWKDGEKVSTPYGCGEILSFDPTFNSYEIELDWRPIDTQVKDYKENELKEMSVDTSTYTDFNSVQKTDGKHAKLETVFETEDEETETKSDIVSITIEPTLDVDDNVNQCEDDEQKDYAPDLVEEDSVLKEGATVNTEATFKIRAKIQCRFIKKYKPPTIPTFLTDDESKTAFSFWGTRSDSKALIKKDDKCSTPYGLGTVLEYRESSGIVVLSMSGWSATAYLNVESVKIVGEGFFNRMLRIISTETAKSTTTPKSPAKKEVFAVDAIVPTIFGEGKVVRTVCPKTDTSAVSSSVPASPVTKQLPENTSEEKPEYDTMAISLSSWTMANGKHPTIYCTYETAENWKTLHEEKSKNAGGILSAISQGMKKLISAKPKKKSEEVPNVISIPSFERYYKDGAAVVTPFGNGVVEKFRSSDGMYLVSLRSWKMADGRYAQVYCMKSDLTYQIAEGCIEGYPVLTSMGISGTLLSVQPTTGVHVVADSSCGLVCYLQPRDVLRPLKASVNDIVLTQYGDGKLTRFRAKDDRYEIELSWGAKLYAQAESFDRDNSGDEVRGARFGVDWVFNLFFSADNNVRGGGGSQSNSQRGGSQQRSRSNSIASARTNTSRSLI</sequence>
<comment type="caution">
    <text evidence="3">The sequence shown here is derived from an EMBL/GenBank/DDBJ whole genome shotgun (WGS) entry which is preliminary data.</text>
</comment>
<dbReference type="AlphaFoldDB" id="A0AAD3H236"/>
<feature type="region of interest" description="Disordered" evidence="1">
    <location>
        <begin position="1140"/>
        <end position="1174"/>
    </location>
</feature>
<evidence type="ECO:0000256" key="2">
    <source>
        <dbReference type="SAM" id="Phobius"/>
    </source>
</evidence>
<feature type="transmembrane region" description="Helical" evidence="2">
    <location>
        <begin position="84"/>
        <end position="107"/>
    </location>
</feature>
<keyword evidence="4" id="KW-1185">Reference proteome</keyword>
<dbReference type="Proteomes" id="UP001054902">
    <property type="component" value="Unassembled WGS sequence"/>
</dbReference>
<evidence type="ECO:0000313" key="4">
    <source>
        <dbReference type="Proteomes" id="UP001054902"/>
    </source>
</evidence>
<evidence type="ECO:0000313" key="3">
    <source>
        <dbReference type="EMBL" id="GFH47525.1"/>
    </source>
</evidence>
<dbReference type="EMBL" id="BLLK01000023">
    <property type="protein sequence ID" value="GFH47525.1"/>
    <property type="molecule type" value="Genomic_DNA"/>
</dbReference>
<feature type="transmembrane region" description="Helical" evidence="2">
    <location>
        <begin position="5"/>
        <end position="24"/>
    </location>
</feature>
<keyword evidence="2" id="KW-0812">Transmembrane</keyword>
<protein>
    <submittedName>
        <fullName evidence="3">Uncharacterized protein</fullName>
    </submittedName>
</protein>
<keyword evidence="2" id="KW-0472">Membrane</keyword>
<name>A0AAD3H236_9STRA</name>
<organism evidence="3 4">
    <name type="scientific">Chaetoceros tenuissimus</name>
    <dbReference type="NCBI Taxonomy" id="426638"/>
    <lineage>
        <taxon>Eukaryota</taxon>
        <taxon>Sar</taxon>
        <taxon>Stramenopiles</taxon>
        <taxon>Ochrophyta</taxon>
        <taxon>Bacillariophyta</taxon>
        <taxon>Coscinodiscophyceae</taxon>
        <taxon>Chaetocerotophycidae</taxon>
        <taxon>Chaetocerotales</taxon>
        <taxon>Chaetocerotaceae</taxon>
        <taxon>Chaetoceros</taxon>
    </lineage>
</organism>
<feature type="compositionally biased region" description="Low complexity" evidence="1">
    <location>
        <begin position="1145"/>
        <end position="1161"/>
    </location>
</feature>
<accession>A0AAD3H236</accession>
<feature type="transmembrane region" description="Helical" evidence="2">
    <location>
        <begin position="61"/>
        <end position="78"/>
    </location>
</feature>
<feature type="region of interest" description="Disordered" evidence="1">
    <location>
        <begin position="853"/>
        <end position="877"/>
    </location>
</feature>
<feature type="compositionally biased region" description="Polar residues" evidence="1">
    <location>
        <begin position="1162"/>
        <end position="1174"/>
    </location>
</feature>
<reference evidence="3 4" key="1">
    <citation type="journal article" date="2021" name="Sci. Rep.">
        <title>The genome of the diatom Chaetoceros tenuissimus carries an ancient integrated fragment of an extant virus.</title>
        <authorList>
            <person name="Hongo Y."/>
            <person name="Kimura K."/>
            <person name="Takaki Y."/>
            <person name="Yoshida Y."/>
            <person name="Baba S."/>
            <person name="Kobayashi G."/>
            <person name="Nagasaki K."/>
            <person name="Hano T."/>
            <person name="Tomaru Y."/>
        </authorList>
    </citation>
    <scope>NUCLEOTIDE SEQUENCE [LARGE SCALE GENOMIC DNA]</scope>
    <source>
        <strain evidence="3 4">NIES-3715</strain>
    </source>
</reference>
<feature type="transmembrane region" description="Helical" evidence="2">
    <location>
        <begin position="30"/>
        <end position="49"/>
    </location>
</feature>
<dbReference type="PANTHER" id="PTHR40861:SF1">
    <property type="entry name" value="PHOSPHATIDATE PHOSPHATASE APP1 CATALYTIC DOMAIN-CONTAINING PROTEIN"/>
    <property type="match status" value="1"/>
</dbReference>
<proteinExistence type="predicted"/>
<keyword evidence="2" id="KW-1133">Transmembrane helix</keyword>